<sequence length="587" mass="67238">MKEGNIKVIKVTGILFFIALFAVTILLLIGEFGGEPNLSNLYRDGKEINGVFTNYNNQIYAVVPSSGYYLIKEADVASFREIDEHISNRQFAVDKNNAYCGNRIVEGFDPATAKALGEGYFTDGKATCYCAPMSVSNNDLSGVAFVLEKILYGAGLADKPQRDIYPLQFLQEGNSVYTPLLEARVATNGKLVYYQGELLPKASPFSLRQLPLLYNDGDIRHSFVYLADDKHVYYKNDLLPLQANKELHALAFDAQNQENYLIDPKKDMVYVNEIPFDKSYAPYKELSLHGGHIFHSFFLSKSGIFYYDTVQKKVMRLDENPFNGADFKEIEPLIFSNNKRLLYLETSEHWGGRRDPGLKSQSTHIYQLDEPVDPAAWQRVGPVSYNFGAVWKNGADYFYFDQLGNNQGVRRAIYRVADQNTVDKLLDKDIRTDAIRELIRNDKMTPVKGKEVLEVKTVHRENNYWFIWVILSLTLGVRGVLWLLRKTGVNPQPFTMTYKQLQINSLWPKRYALSDIDEVVFFVETAVRQPGYSGRFQVALKNGDYSRKYMFASQMRLKADTKDEFELYIADLQHTLTSYKVKSRVVY</sequence>
<organism evidence="2 3">
    <name type="scientific">Sphingobacterium tabacisoli</name>
    <dbReference type="NCBI Taxonomy" id="2044855"/>
    <lineage>
        <taxon>Bacteria</taxon>
        <taxon>Pseudomonadati</taxon>
        <taxon>Bacteroidota</taxon>
        <taxon>Sphingobacteriia</taxon>
        <taxon>Sphingobacteriales</taxon>
        <taxon>Sphingobacteriaceae</taxon>
        <taxon>Sphingobacterium</taxon>
    </lineage>
</organism>
<keyword evidence="1" id="KW-0472">Membrane</keyword>
<keyword evidence="1" id="KW-0812">Transmembrane</keyword>
<dbReference type="Proteomes" id="UP001597440">
    <property type="component" value="Unassembled WGS sequence"/>
</dbReference>
<dbReference type="Pfam" id="PF13644">
    <property type="entry name" value="DKNYY"/>
    <property type="match status" value="1"/>
</dbReference>
<reference evidence="3" key="1">
    <citation type="journal article" date="2019" name="Int. J. Syst. Evol. Microbiol.">
        <title>The Global Catalogue of Microorganisms (GCM) 10K type strain sequencing project: providing services to taxonomists for standard genome sequencing and annotation.</title>
        <authorList>
            <consortium name="The Broad Institute Genomics Platform"/>
            <consortium name="The Broad Institute Genome Sequencing Center for Infectious Disease"/>
            <person name="Wu L."/>
            <person name="Ma J."/>
        </authorList>
    </citation>
    <scope>NUCLEOTIDE SEQUENCE [LARGE SCALE GENOMIC DNA]</scope>
    <source>
        <strain evidence="3">KCTC 52298</strain>
    </source>
</reference>
<proteinExistence type="predicted"/>
<dbReference type="InterPro" id="IPR027375">
    <property type="entry name" value="DKNYY"/>
</dbReference>
<evidence type="ECO:0000313" key="2">
    <source>
        <dbReference type="EMBL" id="MFD2554615.1"/>
    </source>
</evidence>
<dbReference type="RefSeq" id="WP_210353020.1">
    <property type="nucleotide sequence ID" value="NZ_JAEQMU010000001.1"/>
</dbReference>
<keyword evidence="3" id="KW-1185">Reference proteome</keyword>
<comment type="caution">
    <text evidence="2">The sequence shown here is derived from an EMBL/GenBank/DDBJ whole genome shotgun (WGS) entry which is preliminary data.</text>
</comment>
<dbReference type="EMBL" id="JBHULD010000014">
    <property type="protein sequence ID" value="MFD2554615.1"/>
    <property type="molecule type" value="Genomic_DNA"/>
</dbReference>
<name>A0ABW5L3M0_9SPHI</name>
<evidence type="ECO:0000256" key="1">
    <source>
        <dbReference type="SAM" id="Phobius"/>
    </source>
</evidence>
<keyword evidence="1" id="KW-1133">Transmembrane helix</keyword>
<evidence type="ECO:0000313" key="3">
    <source>
        <dbReference type="Proteomes" id="UP001597440"/>
    </source>
</evidence>
<feature type="transmembrane region" description="Helical" evidence="1">
    <location>
        <begin position="12"/>
        <end position="30"/>
    </location>
</feature>
<protein>
    <submittedName>
        <fullName evidence="2">DKNYY domain-containing protein</fullName>
    </submittedName>
</protein>
<gene>
    <name evidence="2" type="ORF">ACFSQW_09465</name>
</gene>
<accession>A0ABW5L3M0</accession>